<evidence type="ECO:0000256" key="1">
    <source>
        <dbReference type="SAM" id="MobiDB-lite"/>
    </source>
</evidence>
<protein>
    <submittedName>
        <fullName evidence="2">Uncharacterized protein</fullName>
    </submittedName>
</protein>
<dbReference type="Proteomes" id="UP001465668">
    <property type="component" value="Unassembled WGS sequence"/>
</dbReference>
<keyword evidence="3" id="KW-1185">Reference proteome</keyword>
<gene>
    <name evidence="2" type="ORF">SCAR479_08206</name>
</gene>
<evidence type="ECO:0000313" key="2">
    <source>
        <dbReference type="EMBL" id="KAK9775230.1"/>
    </source>
</evidence>
<feature type="region of interest" description="Disordered" evidence="1">
    <location>
        <begin position="846"/>
        <end position="874"/>
    </location>
</feature>
<feature type="region of interest" description="Disordered" evidence="1">
    <location>
        <begin position="1109"/>
        <end position="1128"/>
    </location>
</feature>
<accession>A0ABR2XN45</accession>
<comment type="caution">
    <text evidence="2">The sequence shown here is derived from an EMBL/GenBank/DDBJ whole genome shotgun (WGS) entry which is preliminary data.</text>
</comment>
<sequence>MAAPQLDNKIIRSSVPPELARYLQTQLKSSHWKTISDHLVASVATGSIPPDVFQVWLAVCKSADAIVAALRQDVSVLARHVAIRRFGKWLRRDADFSAIWTAVGQVKGLVDLMAAFSVDHVRVLCQTISFSCRATGAVTQRQQAMSELYDTLHGKGEVPNPDARPLESFYQQLLPACAVETALAHTKDRTPGRKALDVHGAAYEARAMRELFPIEGKPKTVADFTKLFEKNHQFAYSVLKRIATDRAALEFNGGVLLRHVILPLLRHLTRARNQTAIDPVLSLTLKCAQLEPKVAESLSFDKQDVLFYAIQHWKRSHNREKAEELLTGLIAAVPRETIVSFPAMASLVRTVDPVLRWSLLHLFLLHAKRYTIDINAETDEDDKKLADLGSAWTVEFFMYLHAPAALRLFLRLAKARPDGKFISRGYYSGEYKVVTSTAVGDRRVDSDIIGAHLQSRLTAVLDEKSEWFMRAKKLVFERRNKASNTRESEERAEWAESAFKLSIATGSLNLCADTLLWARRFNRDHHTVKRLYQSPIMHTEEGLDLLSALPTHKTKQRVLSLEDIKAAVIKSNEIMFALLETAAMGIQEPWFSQSDWNSVRELPAKIVGRRLQRFQAIQDERGFSDEEISNAIWEPTIDFLIKTEKFCLEEPNGRLGLDNIHGTFEDWRVAVLPSTSACTFLDRLAKQRDALWAEFRPTVHPATTTLRDQWPRGLPVQALCPEIHLFRLGLPSMPFLEARCERVVFSDKSVLDAVPDDKETQEAIGPFVDHYAYAFRIYFLGAKQREERIDRLRKAWAHATTVLTGKRMSAAQAIDFWKAEIISACPFEHNLEDDLARLNIAPQRKSTLPQLPESEDDGSPAEWDPWPMPKASRESPKHLHRTCLDCMLGSRSRYYGAPKTVNGPFYKRRSQMPSQQLSHFWSIHKYETDLSGPAKDALIAASISYINTKYGADSSLFLKHFPSEDDVRYPALYLDDDFLEKQKTRGATEQLGILSCFSSRVPISLTVQLSHSLMARLKKSEKEDPEVREAAMAVIKWLVHSDCPERACHLVQQVVLDRQDDSSWHRHVFNTGFLRRLSSNDAKTLLGGLAAGIQQRQEKHVADQARRKARIQHTDQDGETTRTPTSDESILTKHEVEAQSTAPMIKVTTIKMFAQILRDANFIDRGFACDALFALLNSSSHPDIQFAIVEGLISTLVQTKDRKLRELIYGGLTTHVIPIASSINERRLTKEEVWLAAEAGDGPLPEIYDGSPYVSFEFLHSAFSWFSMRLQSPGGRTLWDSFENSQNLSLLSNAAVRWKEDSPEYHDWVTRILMPIAERSAQENTRWNAIFMKRHSFEIPPQYLPAIPVKPSQLLNYWTTIPQSRTDANFETLKRYALVNLRPHIGLLAANEAVKKNADLLKSNAGKHWLYLWDNPGNRAFDCGINQIAVSLYSANFSDTHEVNTARVQELLRNLMVDFISKAEVGKFEQLMGVLGSVTLDRKEKWKARILPLLEYAITEIDGLRTEEWQRNPQRSPSRLPQTLPIKQRIMMGKYVKVNFHTLSQKSIDDFLAEYSALIDEMIAHDAPYHDQWVTFPRPLAIFYPFNCLSVALALVEGIQTQAPTLAESLKLEVADFLLRQNSKARNEQERERAKTVLNRWVNSPVERIRLRGEATFEQLRELARHGDGWLTKDDAL</sequence>
<evidence type="ECO:0000313" key="3">
    <source>
        <dbReference type="Proteomes" id="UP001465668"/>
    </source>
</evidence>
<organism evidence="2 3">
    <name type="scientific">Seiridium cardinale</name>
    <dbReference type="NCBI Taxonomy" id="138064"/>
    <lineage>
        <taxon>Eukaryota</taxon>
        <taxon>Fungi</taxon>
        <taxon>Dikarya</taxon>
        <taxon>Ascomycota</taxon>
        <taxon>Pezizomycotina</taxon>
        <taxon>Sordariomycetes</taxon>
        <taxon>Xylariomycetidae</taxon>
        <taxon>Amphisphaeriales</taxon>
        <taxon>Sporocadaceae</taxon>
        <taxon>Seiridium</taxon>
    </lineage>
</organism>
<dbReference type="EMBL" id="JARVKM010000036">
    <property type="protein sequence ID" value="KAK9775230.1"/>
    <property type="molecule type" value="Genomic_DNA"/>
</dbReference>
<name>A0ABR2XN45_9PEZI</name>
<reference evidence="2 3" key="1">
    <citation type="submission" date="2024-02" db="EMBL/GenBank/DDBJ databases">
        <title>First draft genome assembly of two strains of Seiridium cardinale.</title>
        <authorList>
            <person name="Emiliani G."/>
            <person name="Scali E."/>
        </authorList>
    </citation>
    <scope>NUCLEOTIDE SEQUENCE [LARGE SCALE GENOMIC DNA]</scope>
    <source>
        <strain evidence="2 3">BM-138-000479</strain>
    </source>
</reference>
<feature type="compositionally biased region" description="Basic and acidic residues" evidence="1">
    <location>
        <begin position="1109"/>
        <end position="1120"/>
    </location>
</feature>
<proteinExistence type="predicted"/>